<evidence type="ECO:0000256" key="14">
    <source>
        <dbReference type="PROSITE-ProRule" id="PRU01360"/>
    </source>
</evidence>
<evidence type="ECO:0000256" key="15">
    <source>
        <dbReference type="RuleBase" id="RU003357"/>
    </source>
</evidence>
<dbReference type="NCBIfam" id="TIGR01783">
    <property type="entry name" value="TonB-siderophor"/>
    <property type="match status" value="1"/>
</dbReference>
<feature type="compositionally biased region" description="Polar residues" evidence="16">
    <location>
        <begin position="562"/>
        <end position="576"/>
    </location>
</feature>
<keyword evidence="11 14" id="KW-0472">Membrane</keyword>
<evidence type="ECO:0000256" key="11">
    <source>
        <dbReference type="ARBA" id="ARBA00023136"/>
    </source>
</evidence>
<dbReference type="PANTHER" id="PTHR32552">
    <property type="entry name" value="FERRICHROME IRON RECEPTOR-RELATED"/>
    <property type="match status" value="1"/>
</dbReference>
<feature type="region of interest" description="Disordered" evidence="16">
    <location>
        <begin position="333"/>
        <end position="357"/>
    </location>
</feature>
<keyword evidence="12 20" id="KW-0675">Receptor</keyword>
<dbReference type="InterPro" id="IPR039426">
    <property type="entry name" value="TonB-dep_rcpt-like"/>
</dbReference>
<feature type="region of interest" description="Disordered" evidence="16">
    <location>
        <begin position="558"/>
        <end position="578"/>
    </location>
</feature>
<evidence type="ECO:0000256" key="7">
    <source>
        <dbReference type="ARBA" id="ARBA00022729"/>
    </source>
</evidence>
<name>A0ABD7C9I1_STEMA</name>
<sequence length="731" mass="79822">MRTLLSTSVALMLALPLVGHAEEASAESPDGSATTLDAVRVNAYRTTTHTSGATKTDTPVAEMAKSVSVIAREELDARGVQNLNEAMRYVAGVVLESGGIDNRVDDFRIRGFDAGSWSNNVTIDGMRAPQGGQWNRTMVDSWNLDRVEVLKGPSAVMYGQVAPGGMVNQVSKTPTPDQQQVLQLGLDGNGQYSSAFDLGAASDDKRHLGRLVGLYRDGDTQIKHTQQEHWFLAPSYTFQMAERTRLTVLGLYQRDDGGSTYQFLPMDGTLKATPYGRMKNTTFIGEPNWNTYDRTIWTAGWLFEHAFNENWTLSQGARRTNVESTFRTVVTNGGLNPDGRTQKRRATWGEGDSQGDTIDTRVTGKFQTGSAEHTLLVGVDWQKADWDAARGAMRDPAPIDIFNPVYTGYVPVTNSISYSGGVNRQTGAYLQDQIALDKWRFTVGGRYDWTKDDTWTQSYTVATNRYGARAPSRIKNEAFSGNAGILFVVDNGLTPYLSYAESFQPAGSTATQSFDRTPFDPITGKQWEVGVKYQPSGFDGLITLSAYDLRQQNILTNDPDPSHNTCGTTGSSQCQVQDGEGRVRGVELEGRVTPLVGFSVIGAASWMDSEVTKSNNGYQGKQLAMVPDWTAALWGDYTFQGGALAGLSLAAGVRYNGESYGDSANVYLIPSYTMWDAAIRYDVGAIGRVGTQFALNVSNLTDKRFVTTCSGVSSCFFGTGRTVTATARFTW</sequence>
<dbReference type="GO" id="GO:0015891">
    <property type="term" value="P:siderophore transport"/>
    <property type="evidence" value="ECO:0007669"/>
    <property type="project" value="UniProtKB-ARBA"/>
</dbReference>
<dbReference type="Proteomes" id="UP000596095">
    <property type="component" value="Chromosome"/>
</dbReference>
<keyword evidence="5" id="KW-0410">Iron transport</keyword>
<dbReference type="PANTHER" id="PTHR32552:SF68">
    <property type="entry name" value="FERRICHROME OUTER MEMBRANE TRANSPORTER_PHAGE RECEPTOR"/>
    <property type="match status" value="1"/>
</dbReference>
<evidence type="ECO:0000313" key="21">
    <source>
        <dbReference type="Proteomes" id="UP000596095"/>
    </source>
</evidence>
<evidence type="ECO:0000256" key="9">
    <source>
        <dbReference type="ARBA" id="ARBA00023065"/>
    </source>
</evidence>
<evidence type="ECO:0000256" key="2">
    <source>
        <dbReference type="ARBA" id="ARBA00009810"/>
    </source>
</evidence>
<evidence type="ECO:0000259" key="18">
    <source>
        <dbReference type="Pfam" id="PF00593"/>
    </source>
</evidence>
<dbReference type="CDD" id="cd01347">
    <property type="entry name" value="ligand_gated_channel"/>
    <property type="match status" value="1"/>
</dbReference>
<dbReference type="Pfam" id="PF00593">
    <property type="entry name" value="TonB_dep_Rec_b-barrel"/>
    <property type="match status" value="1"/>
</dbReference>
<dbReference type="GO" id="GO:0009279">
    <property type="term" value="C:cell outer membrane"/>
    <property type="evidence" value="ECO:0007669"/>
    <property type="project" value="UniProtKB-SubCell"/>
</dbReference>
<dbReference type="InterPro" id="IPR000531">
    <property type="entry name" value="Beta-barrel_TonB"/>
</dbReference>
<comment type="similarity">
    <text evidence="2 14 15">Belongs to the TonB-dependent receptor family.</text>
</comment>
<evidence type="ECO:0000256" key="3">
    <source>
        <dbReference type="ARBA" id="ARBA00022448"/>
    </source>
</evidence>
<dbReference type="InterPro" id="IPR037066">
    <property type="entry name" value="Plug_dom_sf"/>
</dbReference>
<dbReference type="InterPro" id="IPR036942">
    <property type="entry name" value="Beta-barrel_TonB_sf"/>
</dbReference>
<proteinExistence type="inferred from homology"/>
<dbReference type="InterPro" id="IPR012910">
    <property type="entry name" value="Plug_dom"/>
</dbReference>
<comment type="subcellular location">
    <subcellularLocation>
        <location evidence="1 14">Cell outer membrane</location>
        <topology evidence="1 14">Multi-pass membrane protein</topology>
    </subcellularLocation>
</comment>
<keyword evidence="13 14" id="KW-0998">Cell outer membrane</keyword>
<evidence type="ECO:0000256" key="12">
    <source>
        <dbReference type="ARBA" id="ARBA00023170"/>
    </source>
</evidence>
<dbReference type="FunFam" id="2.170.130.10:FF:000001">
    <property type="entry name" value="Catecholate siderophore TonB-dependent receptor"/>
    <property type="match status" value="1"/>
</dbReference>
<feature type="domain" description="TonB-dependent receptor plug" evidence="19">
    <location>
        <begin position="61"/>
        <end position="165"/>
    </location>
</feature>
<evidence type="ECO:0000256" key="1">
    <source>
        <dbReference type="ARBA" id="ARBA00004571"/>
    </source>
</evidence>
<dbReference type="SUPFAM" id="SSF56935">
    <property type="entry name" value="Porins"/>
    <property type="match status" value="1"/>
</dbReference>
<evidence type="ECO:0000256" key="6">
    <source>
        <dbReference type="ARBA" id="ARBA00022692"/>
    </source>
</evidence>
<keyword evidence="10 15" id="KW-0798">TonB box</keyword>
<keyword evidence="6 14" id="KW-0812">Transmembrane</keyword>
<evidence type="ECO:0000256" key="13">
    <source>
        <dbReference type="ARBA" id="ARBA00023237"/>
    </source>
</evidence>
<dbReference type="EMBL" id="CP067993">
    <property type="protein sequence ID" value="QQQ44579.1"/>
    <property type="molecule type" value="Genomic_DNA"/>
</dbReference>
<keyword evidence="4 14" id="KW-1134">Transmembrane beta strand</keyword>
<accession>A0ABD7C9I1</accession>
<evidence type="ECO:0000256" key="5">
    <source>
        <dbReference type="ARBA" id="ARBA00022496"/>
    </source>
</evidence>
<feature type="signal peptide" evidence="17">
    <location>
        <begin position="1"/>
        <end position="21"/>
    </location>
</feature>
<evidence type="ECO:0000256" key="16">
    <source>
        <dbReference type="SAM" id="MobiDB-lite"/>
    </source>
</evidence>
<dbReference type="Gene3D" id="2.40.170.20">
    <property type="entry name" value="TonB-dependent receptor, beta-barrel domain"/>
    <property type="match status" value="1"/>
</dbReference>
<dbReference type="Pfam" id="PF07715">
    <property type="entry name" value="Plug"/>
    <property type="match status" value="1"/>
</dbReference>
<dbReference type="InterPro" id="IPR010105">
    <property type="entry name" value="TonB_sidphr_rcpt"/>
</dbReference>
<protein>
    <submittedName>
        <fullName evidence="20">TonB-dependent siderophore receptor</fullName>
    </submittedName>
</protein>
<reference evidence="20 21" key="1">
    <citation type="submission" date="2021-01" db="EMBL/GenBank/DDBJ databases">
        <title>Genome Characterization of a novel Stenotrophomonas isolate with high keratinase activity.</title>
        <authorList>
            <person name="Cao Z.-J."/>
        </authorList>
    </citation>
    <scope>NUCLEOTIDE SEQUENCE [LARGE SCALE GENOMIC DNA]</scope>
    <source>
        <strain evidence="20 21">DHHJ</strain>
    </source>
</reference>
<organism evidence="20 21">
    <name type="scientific">Stenotrophomonas maltophilia</name>
    <name type="common">Pseudomonas maltophilia</name>
    <name type="synonym">Xanthomonas maltophilia</name>
    <dbReference type="NCBI Taxonomy" id="40324"/>
    <lineage>
        <taxon>Bacteria</taxon>
        <taxon>Pseudomonadati</taxon>
        <taxon>Pseudomonadota</taxon>
        <taxon>Gammaproteobacteria</taxon>
        <taxon>Lysobacterales</taxon>
        <taxon>Lysobacteraceae</taxon>
        <taxon>Stenotrophomonas</taxon>
        <taxon>Stenotrophomonas maltophilia group</taxon>
    </lineage>
</organism>
<evidence type="ECO:0000256" key="4">
    <source>
        <dbReference type="ARBA" id="ARBA00022452"/>
    </source>
</evidence>
<dbReference type="PROSITE" id="PS52016">
    <property type="entry name" value="TONB_DEPENDENT_REC_3"/>
    <property type="match status" value="1"/>
</dbReference>
<gene>
    <name evidence="20" type="ORF">JJL50_10690</name>
</gene>
<dbReference type="Gene3D" id="2.170.130.10">
    <property type="entry name" value="TonB-dependent receptor, plug domain"/>
    <property type="match status" value="1"/>
</dbReference>
<feature type="chain" id="PRO_5044881763" evidence="17">
    <location>
        <begin position="22"/>
        <end position="731"/>
    </location>
</feature>
<keyword evidence="9" id="KW-0406">Ion transport</keyword>
<keyword evidence="8" id="KW-0408">Iron</keyword>
<evidence type="ECO:0000259" key="19">
    <source>
        <dbReference type="Pfam" id="PF07715"/>
    </source>
</evidence>
<evidence type="ECO:0000313" key="20">
    <source>
        <dbReference type="EMBL" id="QQQ44579.1"/>
    </source>
</evidence>
<evidence type="ECO:0000256" key="8">
    <source>
        <dbReference type="ARBA" id="ARBA00023004"/>
    </source>
</evidence>
<keyword evidence="7 17" id="KW-0732">Signal</keyword>
<evidence type="ECO:0000256" key="17">
    <source>
        <dbReference type="SAM" id="SignalP"/>
    </source>
</evidence>
<feature type="domain" description="TonB-dependent receptor-like beta-barrel" evidence="18">
    <location>
        <begin position="240"/>
        <end position="700"/>
    </location>
</feature>
<dbReference type="AlphaFoldDB" id="A0ABD7C9I1"/>
<evidence type="ECO:0000256" key="10">
    <source>
        <dbReference type="ARBA" id="ARBA00023077"/>
    </source>
</evidence>
<keyword evidence="3 14" id="KW-0813">Transport</keyword>